<gene>
    <name evidence="8" type="ORF">B0H63DRAFT_534620</name>
</gene>
<dbReference type="PANTHER" id="PTHR45398">
    <property type="match status" value="1"/>
</dbReference>
<feature type="compositionally biased region" description="Basic and acidic residues" evidence="6">
    <location>
        <begin position="6259"/>
        <end position="6269"/>
    </location>
</feature>
<comment type="pathway">
    <text evidence="1">Secondary metabolite biosynthesis.</text>
</comment>
<feature type="domain" description="Carrier" evidence="7">
    <location>
        <begin position="2337"/>
        <end position="2413"/>
    </location>
</feature>
<dbReference type="SMART" id="SM00823">
    <property type="entry name" value="PKS_PP"/>
    <property type="match status" value="5"/>
</dbReference>
<dbReference type="InterPro" id="IPR036736">
    <property type="entry name" value="ACP-like_sf"/>
</dbReference>
<dbReference type="Pfam" id="PF00550">
    <property type="entry name" value="PP-binding"/>
    <property type="match status" value="6"/>
</dbReference>
<dbReference type="CDD" id="cd19534">
    <property type="entry name" value="E_NRPS"/>
    <property type="match status" value="3"/>
</dbReference>
<comment type="similarity">
    <text evidence="5">Belongs to the NRP synthetase family.</text>
</comment>
<feature type="compositionally biased region" description="Basic and acidic residues" evidence="6">
    <location>
        <begin position="668"/>
        <end position="678"/>
    </location>
</feature>
<dbReference type="NCBIfam" id="TIGR01733">
    <property type="entry name" value="AA-adenyl-dom"/>
    <property type="match status" value="5"/>
</dbReference>
<evidence type="ECO:0000313" key="9">
    <source>
        <dbReference type="Proteomes" id="UP001285441"/>
    </source>
</evidence>
<keyword evidence="3" id="KW-0597">Phosphoprotein</keyword>
<dbReference type="InterPro" id="IPR023213">
    <property type="entry name" value="CAT-like_dom_sf"/>
</dbReference>
<dbReference type="Pfam" id="PF00501">
    <property type="entry name" value="AMP-binding"/>
    <property type="match status" value="6"/>
</dbReference>
<protein>
    <submittedName>
        <fullName evidence="8">Non-ribosomal peptide synthetase</fullName>
    </submittedName>
</protein>
<keyword evidence="2" id="KW-0596">Phosphopantetheine</keyword>
<feature type="region of interest" description="Disordered" evidence="6">
    <location>
        <begin position="6248"/>
        <end position="6269"/>
    </location>
</feature>
<feature type="domain" description="Carrier" evidence="7">
    <location>
        <begin position="7804"/>
        <end position="7879"/>
    </location>
</feature>
<accession>A0AAE0N353</accession>
<comment type="caution">
    <text evidence="8">The sequence shown here is derived from an EMBL/GenBank/DDBJ whole genome shotgun (WGS) entry which is preliminary data.</text>
</comment>
<dbReference type="InterPro" id="IPR006162">
    <property type="entry name" value="Ppantetheine_attach_site"/>
</dbReference>
<dbReference type="PANTHER" id="PTHR45398:SF1">
    <property type="entry name" value="ENZYME, PUTATIVE (JCVI)-RELATED"/>
    <property type="match status" value="1"/>
</dbReference>
<dbReference type="FunFam" id="3.40.50.12780:FF:000014">
    <property type="entry name" value="Nonribosomal peptide synthetase 1"/>
    <property type="match status" value="4"/>
</dbReference>
<feature type="region of interest" description="Disordered" evidence="6">
    <location>
        <begin position="668"/>
        <end position="690"/>
    </location>
</feature>
<dbReference type="GO" id="GO:0019748">
    <property type="term" value="P:secondary metabolic process"/>
    <property type="evidence" value="ECO:0007669"/>
    <property type="project" value="UniProtKB-ARBA"/>
</dbReference>
<evidence type="ECO:0000259" key="7">
    <source>
        <dbReference type="PROSITE" id="PS50075"/>
    </source>
</evidence>
<dbReference type="Gene3D" id="3.30.300.30">
    <property type="match status" value="5"/>
</dbReference>
<dbReference type="EMBL" id="JAULSW010000010">
    <property type="protein sequence ID" value="KAK3368413.1"/>
    <property type="molecule type" value="Genomic_DNA"/>
</dbReference>
<dbReference type="InterPro" id="IPR001242">
    <property type="entry name" value="Condensation_dom"/>
</dbReference>
<evidence type="ECO:0000313" key="8">
    <source>
        <dbReference type="EMBL" id="KAK3368413.1"/>
    </source>
</evidence>
<feature type="domain" description="Carrier" evidence="7">
    <location>
        <begin position="5048"/>
        <end position="5124"/>
    </location>
</feature>
<sequence>MNTTDMISDWAAYLTGATPCRFPRFSRPVDEATRRPIMSARVDIEMADTAKLLSLSTTTDPDGLIVVLQAAWALLLHCYTGQDDVSFGFQHNTADPIVARFVLNDCVTVTDAVGHAKANMELASRLPPLPAELSHPTGKQPLFDTAMVLWGFGSTTPTPSFSKASYPSLRLLGKKHGETSLSLFLEWNSHIGMARAHGALVASTLARLLSSLLTCSPNAQIGTLDCMSRANQDQVQQWNNEIPIQTLDRCVHHVIVDQVHERPEAEAVCAWDGSFSFQQLDVVTNRLAAQLVKHGVGPEIFVPLCFDKSKWTVVAMIAVLKAGAAFVPLDPSHPVERLRGLFDDAAVAEESGLKETEGTLPSLSSANAAYVIFTSGSTGKPKGTVIEHRAFCSGAKFHGPALRIDGTCRVLQFAAHTFDASLVEILTPLMVGACVCIPSEYERLNDITGAIGRMRVNHATLTPSFIGFLMPESVPTLRRLVLAGEAMAPSHVATWSHIELINGYGPAECSVAAVVNSSVGPNTEPKDIGTPCGVRVWLVDPADHDRLVPVGCVGEMLFEGPTLARGYVNDLIKTEESFIFSPAWARDDPTRRFYKTGDLGRYNSVTGSLTYVGRKDTQIKFHGQRIELGEIEHHLAADKSVKHAMVLLPKLGPLAQRLIVVLSLSDRSDGNQSKREAGLKLTNNPSSSESTLAGIRERLGARLPAYMVPSTWLCVEALPMLPSRKMDRKAVSTWIESVISTEQSQKIIMGQTSTPPSSDEGQILNQDDESLTDVEVKLCKIWGLVLNLPLVQIKNNVSDRSFLSLGGDSISAMSCASHAKKAQLGVSVQEVLRAKSLRQLAEAAKPLSEQNKQDSSPEVEDHAPFDLTPIQQMHFKTRGEAQGDEHFNQSFCLRLTRHTDAAAVRNALEVVIKRHAMLRARFTPVGKSGQWRQFITTDIQSSYRFRAHEEPLSTDQTATDIASAQGCLNVRQGPLFATELFAIKGGDQILFMTIHHLVIDLVSWRVILEEVEDILEGKMLGAHPSLSFQRWAAMQMNDARSYTLRQVLPAASLISPAEFAYWGMHDRPNLYGDVVCQNFEIDVATSSILFEQCHAPFRTETIDLLLAALIWSFHTSFPDRRPAPAIFNEGHGREPPSEDIDISRTIGWFTTLFPVALSSPTSFTDTLVQIKDIRRQVPGNGRPYLAARFFNNEAQAQWGAKHTDMEISFNFLGRYQQLERTGALFQPAVGAHMAGEAHAGSPTADFGRASRRFALFEVSAVIIRGALRFGFAWNRGMAHQTRIPEWVVACESVLKKAAVTLPTLGCRITPNDLRLLPALAPEDLKLFESTKLPVLTSTRGWDAIEDIYPTSPIQQGLLVSRTKDGDVYAVRRTLRLQIKGGGVVDSSRLVQAWRGVVQHHALLRTVFVDALSQNRAGSHDQVVLKDVEPLVLVRRCPGTEDEMLRIIQNMEPMQYQDGKPQHRLSVISNNETIICVLEMSHAIMDGASMDVILRDLGRSYNGSLSNLPRPLFSPFVASLQQRNTEADAAFWTSHLAGLEPCHFPKLNDGINVAEAERQLLSIRVALPGLADLRAMCDEKGVTLPNAFHAAWALTLACYTGTDDVCFGYLVSGRDAALVDGSEDAVGPFINMATQRVKLDNQQQTLLHVLEAIQADNIECMPFAQASLAEIQHALRVPGGMALFNTCISYRRLLSPKATLDNGALVWDDWSAIHDPTEYPISLNVEMDDNEAIIDLDYWTDAVATGNAEHVAATFQQALSNMTQYVDTPICEVELIHQSTMQRIWDWNANMPATTVDCLHRMVERQVALRPQAQAIRGWDGDFSYEEMNTLANCFSSYLVSLGVGPEVFVPVCFDKSAWTTIAMLAVLKAGGAVVPLDASHPAEALESKVSDAGAHVVVSSETRASLFQAVVPYVVTVGPESSPPIADNNCEILSDVSPEDPAWIMFTSGSTGKPKGVVLCHQALASSTLAHGTALGLGSHTRFLQFAAHTFDNSIEEMFTTLVHGGCVCVPSEADRLGDLPGAIEALGANFMDLTPTVATLLRPDQVPSIRGMAVGGEALTQEVLDAWGGHIPIHNQYGPSECSINATHRLHTDARGDVANIGTSVGSVSWVTDPRDHNRLLPIGCVGELLIDGPILARGYMGRPVETAKAFIELPKWASMDPHLGSKGNNNRKMYKTGDLVRHSSDGSLVYLGRKDSQIKLHGQRIEPGEIEHHVKTSLPPAAQSSVELVSLARSQKALAVFICTSPSSGPNEIRILPMDSAFASLGETIVGAMATQLPSYMIPSLFFSVSRMPMTSSGKLDRRRLRAMALALSESENGASVGAYRLGAKARNLRAPETTAERLLQQLWSAVLHVDTDSIGADDSFFRHGGDSVGAMRLVAAARQRGVILAVANIFQTPKLSDLARTAIGAGIDIESVRDGDGVNVEVEDEVLPGPTAPFSMLNLNKTRTALQALREQIASICCIDVDSIEDIYPASQLQAGLVAASQSKPGAYVAVNAYELPAGADVQRFKRAWQDVVDAEAILRTRVVFVDSIGKFMQIIVRGEITWTTAADVNELGKNHRHLPPHDGGILSRYTIASGHTHPVFVWTAHHALYDGWSLSTLLSRVEARYRRPDQPMLPTPHYSRFVEHICGIDVAASDTFWITKLSGSAPQQFPQLPHTGYRVRATNQACRSVRFARPESTDLTLASFFRAAWALVVSIYSSSDDVVFGEVLNGRDVPVIGIEHLVGPTLTTVPRRIRIDRSLSIQSALADLQTQLNDVIPHQFSGLQRIKSLSPEAAAACDFQNLLVLDMANDAGEEGSLWSNLVSGGNTQGADFFSYPLNVTCNVGRGGKIEMRAYFDGEVVPQWQVNRMLGEFETVLQRISAMENQQDLVSDIDLTSPDDAATVREWNREPGPLIERRVHDMIIEKMQENSTATAVIGWDATLSNGELHVFSTALARELLSKGIGGSNGARFVPFCFEKSTFATVAMLAILKAGAAFVPLDPAHPVARLREIVGDCEASAILCSPKFTSLCKAVVNTVVPVDLGMLQNLKDGRKLSIETEVDCQPSDPAYVIFTSGTTGKPKGTIVSHTAFCSGATAHGPAMLMSPPFRFLQFASYTFDACLIEILTTLMMGGTVCVPREADRTNGNIAAAMEEMGVTMTLLTPSFARTLKPADVPSLKTLILGGEAMTQSHVDVWSGAVNLVNAYGPSECAVVATVNPEVRSDSNPANLGRGLGRCWIVDPKNHERLAPLGSVGELLVEGPTLSTGYLRNEAKTREVFIESPRWAQVRTMRYSDMPAGSPRRMYKTGDLVRVSDDVSGEMTYMGRKDASQSKLNGQRLELDEIVHHILAANDNIRHAVALLPKEGPCVKRLVAVISLRQKAGEKDGGDAHTLELVSSGEASSTLNHIQNCLREKLPPYMIPSTWLAVKRIPLLPSGKLDRPSLVKFVEGMDDEIFDTTTAANSTQDNGIGTSGQSQQTLSIDERLRAIWCEVLNITPDRVGKNVSFLHLGGDSITAIQVMARCRAQGISIAVHDITSSRSVHDLAMKASVSNAKQVNVTPVGDEDYHEFDLSPIQQLYLHQLTATHPTPSSPGPRNRTHFNQSVLLRMTKDVNPDQFERGLQALVETHSMLRARFRRDGAGSWRQRLTKDVSTSYRLKTHTITNKSRMETRIQNSQRVLDIQKGPLLAADWFTVGKEKEVCIFITAHHLVVDIISWGILLQDLEDFFAAGKIMSPASLSFQTWTRNQSEQAQAQQNGPSLLPHHGASKADLEYWGMPAGTPNVYGDVVTAKDVELDPETTTLLLGPECHAPLQTDVLDVLMAVLLLSYRSASEGRKGPSTIYNEGHGREVWDNAMDLSRTVGWFTTLYPVHLPEESTLDDDVINAVRWVKDYRERLTGKGRPYFAYRLLTSEGREQFEHGWPVEVAFNYLGQMQQMSRTDTVLQSMDSVGQTVNFLSDIGKDVPRFSLIEVSAVVAEGRMKLSFAYNRHMKHRDKIVQWAEDCQALLCEATRRLVNKTPEKTLSAFPLLPLAYYGAENLGQRLQDIGIDVMDVEDAYPCSPTQRGLLLSQMREPDKYAYKAIFEIRSSQRRQNVDPRRLCDAWQSVVKRHSTLRTIFVDTVGDEGLMDQVVLRSSTGRVQLIECDSHGDQAPTQALAKFPSIVDYKDQKPPHGLAVCITPTGRVFCRLEISHAICDGSSLPILLSDLADAYDAESGRHRGSTSKRPVPPYREYMAYIHSQPRVESVGYWKDYLNGAEPCLFPTLADGDGDAEPSLGSHALNLDHVGGINAYCANAGITLSMLLQFVWGLVLRSYTGSDEVLFGYLASGRDVPVADMEHAIGAFINMLVCRLVLPTETELGEALDTMRSDLADAISHQSCSLAEMQHELHLAPGAALFNTAFTYQKRATTKTASQKPALEYSFVSAEDPSEYTVAVNVESVDNEIEVGFSYWRNVISDAQIKNIADTFEQVLKDIITSADDSLTVGEVRLIGSAGVHQIRAWNDYELPRVDECVHDIITGHASNRPLSTPAVCGWDASFTYRELDTVTTTVAYHLADAFGITGPDVFVPLCFEKSAWTVVAQIAVLKAGGAFVNLDPAHPDSRLTELVQDVGAKLVLCSSKHKAKMDKLKIANFVLNARSIAGLDTKPNSLTPPSRANPSSAAYVIFTSGTTGKPKGTVIEHAAIATGGISHAKAMFMHSDSRVLQFASYTFDASIMETLSCLLVGGCVCVPSDEDRINDVAAVIRNMGVTWTLLTPSVAGTVKPETVPGLKTLVTGGEAMASTHIARWGTRCALVNAYGPTECSVVATTSIKVDESLHVCNSDASNIGPAVTAGRIWVVDPHSADHLVPVGAIGELVVEGRLVARGYLNNDQATSRAFIRSPPEWASLFPQSLLTRQDPMYRTGDLVRYNSDGSVSYVSRKDTQVKLNGRRIELGEIESNCRGTGLVADDTQTAVEVVNSRGGSKSLAVFFTNGTPATNSFTLIPLSEPLRKIAHAMQTHLAGVLPTYMVPQLFVPVSAMPWTTAGKLDRRQLRQAIENSSQDVLTRYRLSSSANRRHRAPASEMEKKLQGLWESVLGLTSGSVGAGDSFFAIGGDSLTAMRLVGTARAHRLAISVLDVFEKPVLADMALVCSGGRFVEATSDHKLKPFDLVPCPRTEVDTILSQASAQCCLLRHQIQDMYPCSPLQEGLVALANKQNGAYVAVNILKLPSQINLDRFKTAWQQVVDETDTLRTRIVHTDAAGFMQVVASPEPINWHRESALDEAVAIGKRLGSQNGGSLTQYTIVDGVESGRCFVWAIHHALYDGWSLPLIVKRAQDLYNGYTSISGPSRPSYAGFIQYLAHRDMVASEQFWRDSLDSASSITHFPQLPSIVALDHVSTFKSETRQVKLSRSDILADITVPTLIRAAWAIVLSAYTAANDVVFGETLAGRNVDVQGVMEMAGPTFTTIPTRVRLPREMRLVEFLRKLHGMGSRLAAHQHLGLQHIKKLNSDCAAACGFQNLLTIQNSSLRQEEESENKQGMWDFEGSPSTDGFFTHPLVLECNVSDKSIEATFHYDENVISPWHTKRLVHQLEAVIKRLAEKSNSMEAVLADIDAISPEDHALVTKWNRTNTPFGYIETAVESCIHHLFENQAGAQPERIGIRAWDAELTYGEILNYASRLSAFLGQAGVREETLVPVCLARSAWAVVTLLGILMAGGAFVPLDPAHPLPRYKEMLEAISPSLVVCSPEHSSRFSGIVGTCLSVDGDMIRNLPSSLSRNASVSPLNTAYVLFTSGSTGRPKGVVVAHRDFCSSSRGYARATKLDASSRVLHFASLTFDVALMEVLTPLTLGACVCVPTADERLHDLGAAIIRLRATWAFLTPSVANLLDPKAVCSGGALKTLVCGGEAMLAETVARWADSGIELMNGYGPTEASVLAVVNPHVSRDQHPGVIGRATGAARAWIVDVRDEGTDTLQRLVPVGAVGELAISGPLLARGYLNDPAKTAQVFIESPTWAQSTTAPGSRLPTRIYRTGDLVRYRPDGALEYLGRRDGQVKVGGQRIELGEIESHLSIDHHVRLALVVQPKTGPFKKQLVGIITLESNSTSSANSKEKWAADGNLEPLNGPPERMSRVRACVAEIKSRLADVLPHYMVPPAWIVLESMPVVVSGKLDRKRVATWVENLDDATHQRLSSGFNDSGETYGEEGNKIELTGCARSLIDIWAKELHLPVDRIKATQPFMSLGGDSITAMGVVSRARNANISISVQDVLRSKSIIHLAQLAKQKSSSPAENNEHEGAKEEELRGPFGLSPIQSMYLKSATKHDGSARFNQSFAFRVPRRIAIDTIKKAMDSIVQRHHMLRARFFLGKHGDWEQRCEKMGQSVYRCVEHNVNSEGETLPIMVSAQTHLDIKLGPVFNVDLIDLAGADHFVISMVAHHLCVDMVSWRIIVQDLNHFLETGSMPVETPLSFQSWCALQTAKNTPADPRALLPFENTPPYLTYWGAQGKSLIYGNTRMEMFILNENMTKFALADCHRAFKSEPTDLFLAAIAHSFANIFKDRNVPTLHIEGHGRESPMDIQVDLSRTVGWFTTICPLAVEVCANDPLETVRRVKDMRHSIPEKGRLYFANKHLKNSAAGTFPLEVLFNYLGGGVHHVDDDTESLIRPAELNHDDKDTADVGHETRRLAIFEISAIVVNSQLQFSFMYDDNLIRGEEVRNWIGDCRSTLQKMIQALVHRAAEPTLSDYPLLLPLTYDGLRTLTKVALPRVGINQPSDVEDIYPCTPVQEGMLISQLRDQNAYIFHGVYKVSTASPRIRLQANNLARAWQKLVNRHAALRTVFIESVRRGGVFDQVVLNKIDCAAVLFHCSNDEVAKDKLNQVTIRSQATLPQLPHRLAICTTDNGKILMKLEINHAAVDGGSLAIILEELALAYAGTLDGSPGPLFSDYIQYIRTQPTGVDTEYWMRYLKGVEPCYFPRLNNSATTLTPETDITRALRSTTLQFDRYAELRRLSEQTHVTLANIMHTAWAFVLRKYTGSDDVCFGYLTADRDAPVDNIGKTVGTLINMLCCRIRISTSQILEDVFRTAQEQHLDNLEFQRCSLARVQHELGLGGKALYNTSISTQNHPVHGSERENNEIISFEMEEAYDPSEYAITVNIDTSKMGEGVVFRYWSDHISDDLAQEVADSMTRVLDGFISRSTQSVMEFDSQLNRKQLSTVCLTSPDTPVLPLTPKTPVDNFQPEAPNNPSKNALLALWSALLKLPAQSISGEDSFFDLGGDSITAMKLVNNARDLGLALSVADVFQHPTFDDMATSMQTAEILLQALSLNVASKNGSMVSRHASRRHHLYERFSLLAASNVDSFLQASIVPQVGVFKGGLSDVLPATDFQSLAVAGSMLKSRWMLNYFYLDGQGPVDVSQLKRAAFRVVQTLDILRTVFIPSGGRFLQVVLRTLRPSFHVIDIDNDNEFDSFTNTLQRRTDGEGTGPGEPFVEFTVVKHRHSGRHRILLRISHAQYDGVCFPKILDALRVAYRGETVPRPPSFANYLRASAGSLTSAHYQHWKKLLDGSFMTEIVRRDGPNYSRKAIASCLLKKTVHLPPIETGHITTATVVKAAWAYVLAQLSTSSDVVFGHTISGRNAAVEGVGSMVGPCLNLLPVRVRFFSESGGTAKQLLHQIQDQQVANMPHEVLGFREIIRHCTDWPAWTYYTSTVQHHNIDQSSGLRLGDVEYSVGCASAAQDDFADLSVLSQRTEGKAEANKYDIMLSFAEGGPVPREFAERALDMLCDAARQFATDPNTALPSPAELGRMPRQVPFKDNATASTHPNSDDETCLLHLTQAQQLNMSTRVTVAWRRVLGLPEDAEVNGKSFFALGGDIVGLAQLAWLLSQDNGATTPSLEDLIDHPTVRGHMAVLAELIAATPPQESNQEKMRHAATAGPEVQRMSRVDSSLTKALKLAKKLTRKKNVRIEMVNAPATAA</sequence>
<evidence type="ECO:0000256" key="6">
    <source>
        <dbReference type="SAM" id="MobiDB-lite"/>
    </source>
</evidence>
<evidence type="ECO:0000256" key="4">
    <source>
        <dbReference type="ARBA" id="ARBA00022598"/>
    </source>
</evidence>
<dbReference type="Gene3D" id="3.30.559.10">
    <property type="entry name" value="Chloramphenicol acetyltransferase-like domain"/>
    <property type="match status" value="9"/>
</dbReference>
<dbReference type="Gene3D" id="2.30.38.10">
    <property type="entry name" value="Luciferase, Domain 3"/>
    <property type="match status" value="1"/>
</dbReference>
<dbReference type="CDD" id="cd19542">
    <property type="entry name" value="CT_NRPS-like"/>
    <property type="match status" value="4"/>
</dbReference>
<feature type="region of interest" description="Disordered" evidence="6">
    <location>
        <begin position="844"/>
        <end position="864"/>
    </location>
</feature>
<keyword evidence="9" id="KW-1185">Reference proteome</keyword>
<dbReference type="InterPro" id="IPR042099">
    <property type="entry name" value="ANL_N_sf"/>
</dbReference>
<dbReference type="InterPro" id="IPR009081">
    <property type="entry name" value="PP-bd_ACP"/>
</dbReference>
<dbReference type="Proteomes" id="UP001285441">
    <property type="component" value="Unassembled WGS sequence"/>
</dbReference>
<dbReference type="PROSITE" id="PS00012">
    <property type="entry name" value="PHOSPHOPANTETHEINE"/>
    <property type="match status" value="3"/>
</dbReference>
<keyword evidence="4" id="KW-0436">Ligase</keyword>
<dbReference type="InterPro" id="IPR045851">
    <property type="entry name" value="AMP-bd_C_sf"/>
</dbReference>
<dbReference type="InterPro" id="IPR000873">
    <property type="entry name" value="AMP-dep_synth/lig_dom"/>
</dbReference>
<dbReference type="GO" id="GO:0031177">
    <property type="term" value="F:phosphopantetheine binding"/>
    <property type="evidence" value="ECO:0007669"/>
    <property type="project" value="InterPro"/>
</dbReference>
<proteinExistence type="inferred from homology"/>
<dbReference type="Gene3D" id="3.40.50.980">
    <property type="match status" value="2"/>
</dbReference>
<evidence type="ECO:0000256" key="1">
    <source>
        <dbReference type="ARBA" id="ARBA00005179"/>
    </source>
</evidence>
<dbReference type="FunFam" id="3.30.559.10:FF:000016">
    <property type="entry name" value="Nonribosomal peptide synthase Pes1"/>
    <property type="match status" value="3"/>
</dbReference>
<dbReference type="InterPro" id="IPR020806">
    <property type="entry name" value="PKS_PP-bd"/>
</dbReference>
<dbReference type="SUPFAM" id="SSF56801">
    <property type="entry name" value="Acetyl-CoA synthetase-like"/>
    <property type="match status" value="5"/>
</dbReference>
<dbReference type="PROSITE" id="PS50075">
    <property type="entry name" value="CARRIER"/>
    <property type="match status" value="7"/>
</dbReference>
<dbReference type="FunFam" id="3.30.559.30:FF:000003">
    <property type="entry name" value="Nonribosomal peptide synthase SidD"/>
    <property type="match status" value="2"/>
</dbReference>
<dbReference type="PROSITE" id="PS00455">
    <property type="entry name" value="AMP_BINDING"/>
    <property type="match status" value="5"/>
</dbReference>
<dbReference type="FunFam" id="1.10.1200.10:FF:000005">
    <property type="entry name" value="Nonribosomal peptide synthetase 1"/>
    <property type="match status" value="3"/>
</dbReference>
<feature type="domain" description="Carrier" evidence="7">
    <location>
        <begin position="7207"/>
        <end position="7283"/>
    </location>
</feature>
<dbReference type="NCBIfam" id="NF003417">
    <property type="entry name" value="PRK04813.1"/>
    <property type="match status" value="6"/>
</dbReference>
<name>A0AAE0N353_9PEZI</name>
<dbReference type="Gene3D" id="3.30.559.30">
    <property type="entry name" value="Nonribosomal peptide synthetase, condensation domain"/>
    <property type="match status" value="10"/>
</dbReference>
<dbReference type="Pfam" id="PF00668">
    <property type="entry name" value="Condensation"/>
    <property type="match status" value="9"/>
</dbReference>
<reference evidence="8" key="1">
    <citation type="journal article" date="2023" name="Mol. Phylogenet. Evol.">
        <title>Genome-scale phylogeny and comparative genomics of the fungal order Sordariales.</title>
        <authorList>
            <person name="Hensen N."/>
            <person name="Bonometti L."/>
            <person name="Westerberg I."/>
            <person name="Brannstrom I.O."/>
            <person name="Guillou S."/>
            <person name="Cros-Aarteil S."/>
            <person name="Calhoun S."/>
            <person name="Haridas S."/>
            <person name="Kuo A."/>
            <person name="Mondo S."/>
            <person name="Pangilinan J."/>
            <person name="Riley R."/>
            <person name="LaButti K."/>
            <person name="Andreopoulos B."/>
            <person name="Lipzen A."/>
            <person name="Chen C."/>
            <person name="Yan M."/>
            <person name="Daum C."/>
            <person name="Ng V."/>
            <person name="Clum A."/>
            <person name="Steindorff A."/>
            <person name="Ohm R.A."/>
            <person name="Martin F."/>
            <person name="Silar P."/>
            <person name="Natvig D.O."/>
            <person name="Lalanne C."/>
            <person name="Gautier V."/>
            <person name="Ament-Velasquez S.L."/>
            <person name="Kruys A."/>
            <person name="Hutchinson M.I."/>
            <person name="Powell A.J."/>
            <person name="Barry K."/>
            <person name="Miller A.N."/>
            <person name="Grigoriev I.V."/>
            <person name="Debuchy R."/>
            <person name="Gladieux P."/>
            <person name="Hiltunen Thoren M."/>
            <person name="Johannesson H."/>
        </authorList>
    </citation>
    <scope>NUCLEOTIDE SEQUENCE</scope>
    <source>
        <strain evidence="8">CBS 232.78</strain>
    </source>
</reference>
<feature type="domain" description="Carrier" evidence="7">
    <location>
        <begin position="6177"/>
        <end position="6253"/>
    </location>
</feature>
<evidence type="ECO:0000256" key="2">
    <source>
        <dbReference type="ARBA" id="ARBA00022450"/>
    </source>
</evidence>
<dbReference type="SUPFAM" id="SSF52777">
    <property type="entry name" value="CoA-dependent acyltransferases"/>
    <property type="match status" value="19"/>
</dbReference>
<dbReference type="FunFam" id="3.30.300.30:FF:000015">
    <property type="entry name" value="Nonribosomal peptide synthase SidD"/>
    <property type="match status" value="5"/>
</dbReference>
<dbReference type="CDD" id="cd05918">
    <property type="entry name" value="A_NRPS_SidN3_like"/>
    <property type="match status" value="5"/>
</dbReference>
<dbReference type="GO" id="GO:0016874">
    <property type="term" value="F:ligase activity"/>
    <property type="evidence" value="ECO:0007669"/>
    <property type="project" value="UniProtKB-KW"/>
</dbReference>
<feature type="compositionally biased region" description="Polar residues" evidence="6">
    <location>
        <begin position="681"/>
        <end position="690"/>
    </location>
</feature>
<feature type="domain" description="Carrier" evidence="7">
    <location>
        <begin position="3464"/>
        <end position="3540"/>
    </location>
</feature>
<dbReference type="SMART" id="SM01294">
    <property type="entry name" value="PKS_PP_betabranch"/>
    <property type="match status" value="1"/>
</dbReference>
<organism evidence="8 9">
    <name type="scientific">Podospora didyma</name>
    <dbReference type="NCBI Taxonomy" id="330526"/>
    <lineage>
        <taxon>Eukaryota</taxon>
        <taxon>Fungi</taxon>
        <taxon>Dikarya</taxon>
        <taxon>Ascomycota</taxon>
        <taxon>Pezizomycotina</taxon>
        <taxon>Sordariomycetes</taxon>
        <taxon>Sordariomycetidae</taxon>
        <taxon>Sordariales</taxon>
        <taxon>Podosporaceae</taxon>
        <taxon>Podospora</taxon>
    </lineage>
</organism>
<dbReference type="FunFam" id="3.30.559.30:FF:000005">
    <property type="entry name" value="Nonribosomal peptide synthase Pes1"/>
    <property type="match status" value="2"/>
</dbReference>
<evidence type="ECO:0000256" key="3">
    <source>
        <dbReference type="ARBA" id="ARBA00022553"/>
    </source>
</evidence>
<dbReference type="Gene3D" id="1.10.1200.10">
    <property type="entry name" value="ACP-like"/>
    <property type="match status" value="7"/>
</dbReference>
<dbReference type="SUPFAM" id="SSF47336">
    <property type="entry name" value="ACP-like"/>
    <property type="match status" value="7"/>
</dbReference>
<reference evidence="8" key="2">
    <citation type="submission" date="2023-06" db="EMBL/GenBank/DDBJ databases">
        <authorList>
            <consortium name="Lawrence Berkeley National Laboratory"/>
            <person name="Haridas S."/>
            <person name="Hensen N."/>
            <person name="Bonometti L."/>
            <person name="Westerberg I."/>
            <person name="Brannstrom I.O."/>
            <person name="Guillou S."/>
            <person name="Cros-Aarteil S."/>
            <person name="Calhoun S."/>
            <person name="Kuo A."/>
            <person name="Mondo S."/>
            <person name="Pangilinan J."/>
            <person name="Riley R."/>
            <person name="LaButti K."/>
            <person name="Andreopoulos B."/>
            <person name="Lipzen A."/>
            <person name="Chen C."/>
            <person name="Yanf M."/>
            <person name="Daum C."/>
            <person name="Ng V."/>
            <person name="Clum A."/>
            <person name="Steindorff A."/>
            <person name="Ohm R."/>
            <person name="Martin F."/>
            <person name="Silar P."/>
            <person name="Natvig D."/>
            <person name="Lalanne C."/>
            <person name="Gautier V."/>
            <person name="Ament-velasquez S.L."/>
            <person name="Kruys A."/>
            <person name="Hutchinson M.I."/>
            <person name="Powell A.J."/>
            <person name="Barry K."/>
            <person name="Miller A.N."/>
            <person name="Grigoriev I.V."/>
            <person name="Debuchy R."/>
            <person name="Gladieux P."/>
            <person name="Thoren M.H."/>
            <person name="Johannesson H."/>
        </authorList>
    </citation>
    <scope>NUCLEOTIDE SEQUENCE</scope>
    <source>
        <strain evidence="8">CBS 232.78</strain>
    </source>
</reference>
<evidence type="ECO:0000256" key="5">
    <source>
        <dbReference type="ARBA" id="ARBA00029454"/>
    </source>
</evidence>
<dbReference type="FunFam" id="3.30.559.30:FF:000002">
    <property type="entry name" value="Nonribosomal peptide synthase Pes1"/>
    <property type="match status" value="3"/>
</dbReference>
<dbReference type="Gene3D" id="3.40.50.12780">
    <property type="entry name" value="N-terminal domain of ligase-like"/>
    <property type="match status" value="4"/>
</dbReference>
<dbReference type="InterPro" id="IPR010071">
    <property type="entry name" value="AA_adenyl_dom"/>
</dbReference>
<dbReference type="CDD" id="cd19545">
    <property type="entry name" value="FUM14_C_NRPS-like"/>
    <property type="match status" value="2"/>
</dbReference>
<dbReference type="FunFam" id="3.30.559.10:FF:000017">
    <property type="entry name" value="Nonribosomal peptide synthase Pes1"/>
    <property type="match status" value="1"/>
</dbReference>
<feature type="domain" description="Carrier" evidence="7">
    <location>
        <begin position="769"/>
        <end position="848"/>
    </location>
</feature>
<dbReference type="InterPro" id="IPR020845">
    <property type="entry name" value="AMP-binding_CS"/>
</dbReference>